<evidence type="ECO:0000256" key="2">
    <source>
        <dbReference type="HAMAP-Rule" id="MF_01867"/>
    </source>
</evidence>
<reference evidence="5" key="1">
    <citation type="submission" date="2024-07" db="EMBL/GenBank/DDBJ databases">
        <title>Identification and characteristics of an arsenic-resistant bacterial isolate, which belongs to a novel species.</title>
        <authorList>
            <person name="Juszczyk A."/>
            <person name="Kowalczyk A."/>
            <person name="Was K."/>
            <person name="Kosowicz W."/>
            <person name="Budzyn A."/>
            <person name="Latowski D."/>
        </authorList>
    </citation>
    <scope>NUCLEOTIDE SEQUENCE</scope>
    <source>
        <strain evidence="5">As8PL</strain>
    </source>
</reference>
<dbReference type="EMBL" id="CP162551">
    <property type="protein sequence ID" value="XDI36552.1"/>
    <property type="molecule type" value="Genomic_DNA"/>
</dbReference>
<proteinExistence type="inferred from homology"/>
<dbReference type="InterPro" id="IPR011199">
    <property type="entry name" value="Bacillithiol_biosynth_BshC"/>
</dbReference>
<feature type="domain" description="Bacillithiol biosynthesis BshC C-terminal coiled-coil" evidence="4">
    <location>
        <begin position="380"/>
        <end position="538"/>
    </location>
</feature>
<comment type="function">
    <text evidence="2">Involved in bacillithiol (BSH) biosynthesis. May catalyze the last step of the pathway, the addition of cysteine to glucosamine malate (GlcN-Mal) to generate BSH.</text>
</comment>
<dbReference type="Pfam" id="PF24850">
    <property type="entry name" value="CC_BshC"/>
    <property type="match status" value="1"/>
</dbReference>
<dbReference type="InterPro" id="IPR055398">
    <property type="entry name" value="Rossmann-like_BshC"/>
</dbReference>
<dbReference type="HAMAP" id="MF_01867">
    <property type="entry name" value="BshC"/>
    <property type="match status" value="1"/>
</dbReference>
<dbReference type="RefSeq" id="WP_368503982.1">
    <property type="nucleotide sequence ID" value="NZ_CP162551.1"/>
</dbReference>
<dbReference type="Pfam" id="PF10079">
    <property type="entry name" value="Rossmann-like_BshC"/>
    <property type="match status" value="1"/>
</dbReference>
<gene>
    <name evidence="2 5" type="primary">bshC</name>
    <name evidence="5" type="ORF">AB3N04_18020</name>
</gene>
<keyword evidence="1 2" id="KW-0436">Ligase</keyword>
<dbReference type="InterPro" id="IPR055399">
    <property type="entry name" value="CC_BshC"/>
</dbReference>
<dbReference type="PIRSF" id="PIRSF012535">
    <property type="entry name" value="UCP012535"/>
    <property type="match status" value="1"/>
</dbReference>
<accession>A0AB39BSG0</accession>
<sequence length="539" mass="62477">MEVKEMDIAAKSRFLSDYLDGHPHLHACFDYSATDKERFKKRKQELEKRSFPREALVEHLQLTHKDLPYKNAVESNIEKLKDPTSVVVVGGQQAGLLTGPLYTVYKAMSVIFLAKSQESELQVPVVPVFWIAGEDHDLEEVRFVYTQKGETWKKVGIDMTDTYQSLSSTLLPKDKLHTWLNQILKTLPETDHTEHLIATIKNFAERSSTFVDFFSLVMNWLFKEEGLILLDSDHPGLRAIETDYFMMLVNRVEDLQSAQQKGEQTFSELGYGEPISTDQENAHLFYTYNDERKRLDYKDGAFYIKNSEIRYTKRELVDLVSKYPERFSNNVVTRPLMQEFILPVLSFVAGPGELAYWGTLKPVFHAFHTSMPPLTPRLQMTFVPRSMQKWVEENQYTYDQLLSGEVGDLKKNWLKEVENHPIDEVLAGVTTTIKEAHLSVQQLSKKIDETLYRLSKKNEEIILEQLNFMKKKMVHSIEGKHQLALSKFDEAENWLTPLNRPQERVIHPIVLLNLAGCDAIDRIMEQKMSLNTYHKLILL</sequence>
<organism evidence="5">
    <name type="scientific">Alkalihalophilus sp. As8PL</name>
    <dbReference type="NCBI Taxonomy" id="3237103"/>
    <lineage>
        <taxon>Bacteria</taxon>
        <taxon>Bacillati</taxon>
        <taxon>Bacillota</taxon>
        <taxon>Bacilli</taxon>
        <taxon>Bacillales</taxon>
        <taxon>Bacillaceae</taxon>
        <taxon>Alkalihalophilus</taxon>
    </lineage>
</organism>
<dbReference type="NCBIfam" id="TIGR03998">
    <property type="entry name" value="thiol_BshC"/>
    <property type="match status" value="1"/>
</dbReference>
<dbReference type="AlphaFoldDB" id="A0AB39BSG0"/>
<protein>
    <recommendedName>
        <fullName evidence="2">Putative cysteine ligase BshC</fullName>
        <ecNumber evidence="2">6.-.-.-</ecNumber>
    </recommendedName>
</protein>
<dbReference type="GO" id="GO:0016874">
    <property type="term" value="F:ligase activity"/>
    <property type="evidence" value="ECO:0007669"/>
    <property type="project" value="UniProtKB-UniRule"/>
</dbReference>
<evidence type="ECO:0000313" key="5">
    <source>
        <dbReference type="EMBL" id="XDI36552.1"/>
    </source>
</evidence>
<evidence type="ECO:0000259" key="4">
    <source>
        <dbReference type="Pfam" id="PF24850"/>
    </source>
</evidence>
<evidence type="ECO:0000259" key="3">
    <source>
        <dbReference type="Pfam" id="PF10079"/>
    </source>
</evidence>
<name>A0AB39BSG0_9BACI</name>
<comment type="similarity">
    <text evidence="2">Belongs to the BshC family.</text>
</comment>
<dbReference type="EC" id="6.-.-.-" evidence="2"/>
<feature type="domain" description="Bacillithiol biosynthesis BshC N-terminal Rossmann-like" evidence="3">
    <location>
        <begin position="1"/>
        <end position="378"/>
    </location>
</feature>
<evidence type="ECO:0000256" key="1">
    <source>
        <dbReference type="ARBA" id="ARBA00022598"/>
    </source>
</evidence>